<dbReference type="Proteomes" id="UP001154078">
    <property type="component" value="Chromosome 5"/>
</dbReference>
<dbReference type="GO" id="GO:0005829">
    <property type="term" value="C:cytosol"/>
    <property type="evidence" value="ECO:0007669"/>
    <property type="project" value="TreeGrafter"/>
</dbReference>
<dbReference type="PANTHER" id="PTHR24353:SF152">
    <property type="entry name" value="UT01108P-RELATED"/>
    <property type="match status" value="1"/>
</dbReference>
<dbReference type="Gene3D" id="1.10.510.10">
    <property type="entry name" value="Transferase(Phosphotransferase) domain 1"/>
    <property type="match status" value="1"/>
</dbReference>
<evidence type="ECO:0000313" key="12">
    <source>
        <dbReference type="Proteomes" id="UP001154078"/>
    </source>
</evidence>
<dbReference type="GO" id="GO:0005524">
    <property type="term" value="F:ATP binding"/>
    <property type="evidence" value="ECO:0007669"/>
    <property type="project" value="UniProtKB-UniRule"/>
</dbReference>
<evidence type="ECO:0000259" key="10">
    <source>
        <dbReference type="PROSITE" id="PS51285"/>
    </source>
</evidence>
<evidence type="ECO:0000256" key="8">
    <source>
        <dbReference type="RuleBase" id="RU000304"/>
    </source>
</evidence>
<evidence type="ECO:0000256" key="3">
    <source>
        <dbReference type="ARBA" id="ARBA00022741"/>
    </source>
</evidence>
<dbReference type="PROSITE" id="PS00107">
    <property type="entry name" value="PROTEIN_KINASE_ATP"/>
    <property type="match status" value="1"/>
</dbReference>
<dbReference type="GO" id="GO:0005952">
    <property type="term" value="C:cAMP-dependent protein kinase complex"/>
    <property type="evidence" value="ECO:0007669"/>
    <property type="project" value="TreeGrafter"/>
</dbReference>
<keyword evidence="6" id="KW-0114">cAMP</keyword>
<sequence>MVLCTFCETSNEFKINVINALISFGNYIKREDEYNAILNKLKNQFIEKYESIGPSGTSGLNNYERFRTLGTGSFGRVILVKKKSSENYYAMKILSKQQLVKTKQVEHTLNEKKILMSIHYPFIINMDDCYKDNSYIYFIMPFINGGEMFTHLRRVGRFDEPLAKFYGAQVVLALEFLHHCNIVYRDLKPENILIDFKGYIKVADLGFCKIINGRTWTLCGTPEYIAPEIILSKGYGFAVDWWSFGVLCFEMCAGYPPFTSSDPMKIYEKIVACKYRLIPSFSGDLRDLIMNLLQLDLTRRCGNLKNGPIDIKKHKWFNSVSYSKIYMRVMPAPFVPNVKTQSDASNFEKYDETSLSVSSFPIYEDEFADF</sequence>
<evidence type="ECO:0000256" key="6">
    <source>
        <dbReference type="ARBA" id="ARBA00023149"/>
    </source>
</evidence>
<dbReference type="SMART" id="SM00133">
    <property type="entry name" value="S_TK_X"/>
    <property type="match status" value="1"/>
</dbReference>
<keyword evidence="3 7" id="KW-0547">Nucleotide-binding</keyword>
<dbReference type="EMBL" id="OV121136">
    <property type="protein sequence ID" value="CAH0557426.1"/>
    <property type="molecule type" value="Genomic_DNA"/>
</dbReference>
<evidence type="ECO:0000313" key="11">
    <source>
        <dbReference type="EMBL" id="CAH0557426.1"/>
    </source>
</evidence>
<keyword evidence="4" id="KW-0418">Kinase</keyword>
<evidence type="ECO:0000256" key="2">
    <source>
        <dbReference type="ARBA" id="ARBA00022679"/>
    </source>
</evidence>
<keyword evidence="2" id="KW-0808">Transferase</keyword>
<dbReference type="InterPro" id="IPR008271">
    <property type="entry name" value="Ser/Thr_kinase_AS"/>
</dbReference>
<dbReference type="InterPro" id="IPR000719">
    <property type="entry name" value="Prot_kinase_dom"/>
</dbReference>
<dbReference type="FunFam" id="1.10.510.10:FF:000005">
    <property type="entry name" value="cAMP-dependent protein kinase catalytic subunit alpha"/>
    <property type="match status" value="1"/>
</dbReference>
<dbReference type="OrthoDB" id="63267at2759"/>
<evidence type="ECO:0000256" key="4">
    <source>
        <dbReference type="ARBA" id="ARBA00022777"/>
    </source>
</evidence>
<dbReference type="InterPro" id="IPR011009">
    <property type="entry name" value="Kinase-like_dom_sf"/>
</dbReference>
<dbReference type="SMART" id="SM00220">
    <property type="entry name" value="S_TKc"/>
    <property type="match status" value="1"/>
</dbReference>
<dbReference type="SUPFAM" id="SSF56112">
    <property type="entry name" value="Protein kinase-like (PK-like)"/>
    <property type="match status" value="1"/>
</dbReference>
<comment type="similarity">
    <text evidence="8">Belongs to the protein kinase superfamily.</text>
</comment>
<dbReference type="InterPro" id="IPR000961">
    <property type="entry name" value="AGC-kinase_C"/>
</dbReference>
<organism evidence="11 12">
    <name type="scientific">Brassicogethes aeneus</name>
    <name type="common">Rape pollen beetle</name>
    <name type="synonym">Meligethes aeneus</name>
    <dbReference type="NCBI Taxonomy" id="1431903"/>
    <lineage>
        <taxon>Eukaryota</taxon>
        <taxon>Metazoa</taxon>
        <taxon>Ecdysozoa</taxon>
        <taxon>Arthropoda</taxon>
        <taxon>Hexapoda</taxon>
        <taxon>Insecta</taxon>
        <taxon>Pterygota</taxon>
        <taxon>Neoptera</taxon>
        <taxon>Endopterygota</taxon>
        <taxon>Coleoptera</taxon>
        <taxon>Polyphaga</taxon>
        <taxon>Cucujiformia</taxon>
        <taxon>Nitidulidae</taxon>
        <taxon>Meligethinae</taxon>
        <taxon>Brassicogethes</taxon>
    </lineage>
</organism>
<dbReference type="PROSITE" id="PS00108">
    <property type="entry name" value="PROTEIN_KINASE_ST"/>
    <property type="match status" value="1"/>
</dbReference>
<dbReference type="AlphaFoldDB" id="A0A9P0B9S2"/>
<dbReference type="InterPro" id="IPR017441">
    <property type="entry name" value="Protein_kinase_ATP_BS"/>
</dbReference>
<accession>A0A9P0B9S2</accession>
<gene>
    <name evidence="11" type="ORF">MELIAE_LOCUS8148</name>
</gene>
<protein>
    <submittedName>
        <fullName evidence="11">Uncharacterized protein</fullName>
    </submittedName>
</protein>
<dbReference type="PROSITE" id="PS51285">
    <property type="entry name" value="AGC_KINASE_CTER"/>
    <property type="match status" value="1"/>
</dbReference>
<keyword evidence="12" id="KW-1185">Reference proteome</keyword>
<evidence type="ECO:0000259" key="9">
    <source>
        <dbReference type="PROSITE" id="PS50011"/>
    </source>
</evidence>
<dbReference type="Pfam" id="PF00069">
    <property type="entry name" value="Pkinase"/>
    <property type="match status" value="1"/>
</dbReference>
<feature type="binding site" evidence="7">
    <location>
        <position position="92"/>
    </location>
    <ligand>
        <name>ATP</name>
        <dbReference type="ChEBI" id="CHEBI:30616"/>
    </ligand>
</feature>
<keyword evidence="1 8" id="KW-0723">Serine/threonine-protein kinase</keyword>
<feature type="domain" description="AGC-kinase C-terminal" evidence="10">
    <location>
        <begin position="318"/>
        <end position="370"/>
    </location>
</feature>
<dbReference type="FunFam" id="3.30.200.20:FF:000005">
    <property type="entry name" value="cAMP-dependent protein kinase catalytic subunit"/>
    <property type="match status" value="1"/>
</dbReference>
<feature type="domain" description="Protein kinase" evidence="9">
    <location>
        <begin position="63"/>
        <end position="317"/>
    </location>
</feature>
<name>A0A9P0B9S2_BRAAE</name>
<evidence type="ECO:0000256" key="1">
    <source>
        <dbReference type="ARBA" id="ARBA00022527"/>
    </source>
</evidence>
<evidence type="ECO:0000256" key="7">
    <source>
        <dbReference type="PROSITE-ProRule" id="PRU10141"/>
    </source>
</evidence>
<dbReference type="GO" id="GO:0007476">
    <property type="term" value="P:imaginal disc-derived wing morphogenesis"/>
    <property type="evidence" value="ECO:0007669"/>
    <property type="project" value="UniProtKB-ARBA"/>
</dbReference>
<dbReference type="GO" id="GO:0004691">
    <property type="term" value="F:cAMP-dependent protein kinase activity"/>
    <property type="evidence" value="ECO:0007669"/>
    <property type="project" value="TreeGrafter"/>
</dbReference>
<evidence type="ECO:0000256" key="5">
    <source>
        <dbReference type="ARBA" id="ARBA00022840"/>
    </source>
</evidence>
<proteinExistence type="inferred from homology"/>
<dbReference type="GO" id="GO:0005634">
    <property type="term" value="C:nucleus"/>
    <property type="evidence" value="ECO:0007669"/>
    <property type="project" value="TreeGrafter"/>
</dbReference>
<dbReference type="PANTHER" id="PTHR24353">
    <property type="entry name" value="CYCLIC NUCLEOTIDE-DEPENDENT PROTEIN KINASE"/>
    <property type="match status" value="1"/>
</dbReference>
<dbReference type="PROSITE" id="PS50011">
    <property type="entry name" value="PROTEIN_KINASE_DOM"/>
    <property type="match status" value="1"/>
</dbReference>
<reference evidence="11" key="1">
    <citation type="submission" date="2021-12" db="EMBL/GenBank/DDBJ databases">
        <authorList>
            <person name="King R."/>
        </authorList>
    </citation>
    <scope>NUCLEOTIDE SEQUENCE</scope>
</reference>
<keyword evidence="5 7" id="KW-0067">ATP-binding</keyword>
<dbReference type="Gene3D" id="3.30.200.20">
    <property type="entry name" value="Phosphorylase Kinase, domain 1"/>
    <property type="match status" value="1"/>
</dbReference>